<dbReference type="Proteomes" id="UP000189229">
    <property type="component" value="Unassembled WGS sequence"/>
</dbReference>
<dbReference type="Proteomes" id="UP000188532">
    <property type="component" value="Unassembled WGS sequence"/>
</dbReference>
<accession>A0A1V3XED2</accession>
<dbReference type="AlphaFoldDB" id="A0A1V3XED2"/>
<organism evidence="3 4">
    <name type="scientific">Mycobacterium kansasii</name>
    <dbReference type="NCBI Taxonomy" id="1768"/>
    <lineage>
        <taxon>Bacteria</taxon>
        <taxon>Bacillati</taxon>
        <taxon>Actinomycetota</taxon>
        <taxon>Actinomycetes</taxon>
        <taxon>Mycobacteriales</taxon>
        <taxon>Mycobacteriaceae</taxon>
        <taxon>Mycobacterium</taxon>
    </lineage>
</organism>
<comment type="caution">
    <text evidence="3">The sequence shown here is derived from an EMBL/GenBank/DDBJ whole genome shotgun (WGS) entry which is preliminary data.</text>
</comment>
<protein>
    <submittedName>
        <fullName evidence="3">Uncharacterized protein</fullName>
    </submittedName>
</protein>
<evidence type="ECO:0000313" key="5">
    <source>
        <dbReference type="Proteomes" id="UP000189229"/>
    </source>
</evidence>
<feature type="region of interest" description="Disordered" evidence="1">
    <location>
        <begin position="1"/>
        <end position="49"/>
    </location>
</feature>
<evidence type="ECO:0000313" key="3">
    <source>
        <dbReference type="EMBL" id="OOK77583.1"/>
    </source>
</evidence>
<reference evidence="4 5" key="1">
    <citation type="submission" date="2017-02" db="EMBL/GenBank/DDBJ databases">
        <title>Complete genome sequences of Mycobacterium kansasii strains isolated from rhesus macaques.</title>
        <authorList>
            <person name="Panda A."/>
            <person name="Nagaraj S."/>
            <person name="Zhao X."/>
            <person name="Tettelin H."/>
            <person name="Detolla L.J."/>
        </authorList>
    </citation>
    <scope>NUCLEOTIDE SEQUENCE [LARGE SCALE GENOMIC DNA]</scope>
    <source>
        <strain evidence="3 4">11-3469</strain>
        <strain evidence="2 5">11-3813</strain>
    </source>
</reference>
<proteinExistence type="predicted"/>
<sequence>MTRDAAARSTRAFGLGTANALARERAQPSASPHIKHTSPSVENPRTAAR</sequence>
<gene>
    <name evidence="3" type="ORF">BZL29_3631</name>
    <name evidence="2" type="ORF">BZL30_5172</name>
</gene>
<dbReference type="EMBL" id="MVBM01000004">
    <property type="protein sequence ID" value="OOK73404.1"/>
    <property type="molecule type" value="Genomic_DNA"/>
</dbReference>
<dbReference type="EMBL" id="MVBN01000003">
    <property type="protein sequence ID" value="OOK77583.1"/>
    <property type="molecule type" value="Genomic_DNA"/>
</dbReference>
<evidence type="ECO:0000313" key="4">
    <source>
        <dbReference type="Proteomes" id="UP000188532"/>
    </source>
</evidence>
<name>A0A1V3XED2_MYCKA</name>
<evidence type="ECO:0000313" key="2">
    <source>
        <dbReference type="EMBL" id="OOK73404.1"/>
    </source>
</evidence>
<evidence type="ECO:0000256" key="1">
    <source>
        <dbReference type="SAM" id="MobiDB-lite"/>
    </source>
</evidence>